<dbReference type="Proteomes" id="UP001236258">
    <property type="component" value="Unassembled WGS sequence"/>
</dbReference>
<keyword evidence="2" id="KW-1185">Reference proteome</keyword>
<name>A0ABT9GP81_9GAMM</name>
<accession>A0ABT9GP81</accession>
<evidence type="ECO:0000313" key="2">
    <source>
        <dbReference type="Proteomes" id="UP001236258"/>
    </source>
</evidence>
<protein>
    <submittedName>
        <fullName evidence="1">Uncharacterized protein</fullName>
    </submittedName>
</protein>
<reference evidence="1 2" key="1">
    <citation type="submission" date="2023-08" db="EMBL/GenBank/DDBJ databases">
        <authorList>
            <person name="Joshi A."/>
            <person name="Thite S."/>
        </authorList>
    </citation>
    <scope>NUCLEOTIDE SEQUENCE [LARGE SCALE GENOMIC DNA]</scope>
    <source>
        <strain evidence="1 2">1E1</strain>
    </source>
</reference>
<proteinExistence type="predicted"/>
<gene>
    <name evidence="1" type="ORF">Q3O59_06920</name>
</gene>
<organism evidence="1 2">
    <name type="scientific">Alkalimonas delamerensis</name>
    <dbReference type="NCBI Taxonomy" id="265981"/>
    <lineage>
        <taxon>Bacteria</taxon>
        <taxon>Pseudomonadati</taxon>
        <taxon>Pseudomonadota</taxon>
        <taxon>Gammaproteobacteria</taxon>
        <taxon>Alkalimonas</taxon>
    </lineage>
</organism>
<dbReference type="RefSeq" id="WP_305944873.1">
    <property type="nucleotide sequence ID" value="NZ_JAUZVY010000002.1"/>
</dbReference>
<evidence type="ECO:0000313" key="1">
    <source>
        <dbReference type="EMBL" id="MDP4528763.1"/>
    </source>
</evidence>
<dbReference type="EMBL" id="JAUZVY010000002">
    <property type="protein sequence ID" value="MDP4528763.1"/>
    <property type="molecule type" value="Genomic_DNA"/>
</dbReference>
<sequence>MSYLGLAFSISLLISTTGNSDLSETSKFLADLSFGGIKLSIIDGAEKGLATKEFAECIDRIDVSILAETYQSILYQNFSSEQLQISDDFLSSELGIKYANSVTWYIYNALGKSAPDGIQPLNQQEDSIVENIFKGAVGDVLGPGSKLESIEVKAPVREKVDEILNSCRDYLVGS</sequence>
<comment type="caution">
    <text evidence="1">The sequence shown here is derived from an EMBL/GenBank/DDBJ whole genome shotgun (WGS) entry which is preliminary data.</text>
</comment>